<dbReference type="EMBL" id="CP063849">
    <property type="protein sequence ID" value="QOY88848.1"/>
    <property type="molecule type" value="Genomic_DNA"/>
</dbReference>
<dbReference type="Gene3D" id="2.30.30.760">
    <property type="match status" value="1"/>
</dbReference>
<evidence type="ECO:0000313" key="2">
    <source>
        <dbReference type="EMBL" id="QOY88848.1"/>
    </source>
</evidence>
<dbReference type="Proteomes" id="UP000593892">
    <property type="component" value="Chromosome"/>
</dbReference>
<reference evidence="2 3" key="1">
    <citation type="submission" date="2020-10" db="EMBL/GenBank/DDBJ databases">
        <title>Complete genome sequence of Paludibaculum fermentans P105T, a facultatively anaerobic acidobacterium capable of dissimilatory Fe(III) reduction.</title>
        <authorList>
            <person name="Dedysh S.N."/>
            <person name="Beletsky A.V."/>
            <person name="Kulichevskaya I.S."/>
            <person name="Mardanov A.V."/>
            <person name="Ravin N.V."/>
        </authorList>
    </citation>
    <scope>NUCLEOTIDE SEQUENCE [LARGE SCALE GENOMIC DNA]</scope>
    <source>
        <strain evidence="2 3">P105</strain>
    </source>
</reference>
<keyword evidence="2" id="KW-0969">Cilium</keyword>
<dbReference type="RefSeq" id="WP_194450511.1">
    <property type="nucleotide sequence ID" value="NZ_CP063849.1"/>
</dbReference>
<dbReference type="InterPro" id="IPR039246">
    <property type="entry name" value="Flagellar_FlgA"/>
</dbReference>
<protein>
    <submittedName>
        <fullName evidence="2">Flagellar basal body P-ring formation protein FlgA</fullName>
    </submittedName>
</protein>
<dbReference type="PANTHER" id="PTHR36307">
    <property type="entry name" value="FLAGELLA BASAL BODY P-RING FORMATION PROTEIN FLGA"/>
    <property type="match status" value="1"/>
</dbReference>
<dbReference type="PANTHER" id="PTHR36307:SF1">
    <property type="entry name" value="FLAGELLA BASAL BODY P-RING FORMATION PROTEIN FLGA"/>
    <property type="match status" value="1"/>
</dbReference>
<dbReference type="KEGG" id="pfer:IRI77_02490"/>
<evidence type="ECO:0000259" key="1">
    <source>
        <dbReference type="Pfam" id="PF13144"/>
    </source>
</evidence>
<evidence type="ECO:0000313" key="3">
    <source>
        <dbReference type="Proteomes" id="UP000593892"/>
    </source>
</evidence>
<keyword evidence="2" id="KW-0966">Cell projection</keyword>
<dbReference type="Pfam" id="PF13144">
    <property type="entry name" value="ChapFlgA"/>
    <property type="match status" value="1"/>
</dbReference>
<proteinExistence type="predicted"/>
<name>A0A7S7NS69_PALFE</name>
<dbReference type="NCBIfam" id="TIGR03170">
    <property type="entry name" value="flgA_cterm"/>
    <property type="match status" value="1"/>
</dbReference>
<accession>A0A7S7NS69</accession>
<keyword evidence="3" id="KW-1185">Reference proteome</keyword>
<keyword evidence="2" id="KW-0282">Flagellum</keyword>
<dbReference type="InterPro" id="IPR017585">
    <property type="entry name" value="SAF_FlgA"/>
</dbReference>
<dbReference type="GO" id="GO:0044780">
    <property type="term" value="P:bacterial-type flagellum assembly"/>
    <property type="evidence" value="ECO:0007669"/>
    <property type="project" value="InterPro"/>
</dbReference>
<dbReference type="AlphaFoldDB" id="A0A7S7NS69"/>
<gene>
    <name evidence="2" type="primary">flgA</name>
    <name evidence="2" type="ORF">IRI77_02490</name>
</gene>
<feature type="domain" description="Flagella basal body P-ring formation protein FlgA SAF" evidence="1">
    <location>
        <begin position="173"/>
        <end position="288"/>
    </location>
</feature>
<sequence>MITALLLSVVLGAPESCAIVDGSRIEMRHLRSFLQTGVEIPNESVFGAAPQPGVRRTVSAGELVRWAKAHGAENPVARDACFEWATRQVTENEATEAMQASLELGTELKILELSRFNVPAGKVYFPRASLREPSLILQGQPIIWFGYVQYSQNQRAKIWAKVILSVSSSKVTTLSDVKAGETIKSEQISQDKIKGFPYLRQRDLTTADFVGKTARRSLRSGTVLTDSDVVVDPDVKKGDVVEVEARIGQGVLRTQAVAEASGRIGERILLRNAESGKVMRATLVSGNKAVVIPGLMPVGTKGPNR</sequence>
<organism evidence="2 3">
    <name type="scientific">Paludibaculum fermentans</name>
    <dbReference type="NCBI Taxonomy" id="1473598"/>
    <lineage>
        <taxon>Bacteria</taxon>
        <taxon>Pseudomonadati</taxon>
        <taxon>Acidobacteriota</taxon>
        <taxon>Terriglobia</taxon>
        <taxon>Bryobacterales</taxon>
        <taxon>Bryobacteraceae</taxon>
        <taxon>Paludibaculum</taxon>
    </lineage>
</organism>